<feature type="compositionally biased region" description="Acidic residues" evidence="2">
    <location>
        <begin position="72"/>
        <end position="97"/>
    </location>
</feature>
<dbReference type="GO" id="GO:0005524">
    <property type="term" value="F:ATP binding"/>
    <property type="evidence" value="ECO:0007669"/>
    <property type="project" value="InterPro"/>
</dbReference>
<proteinExistence type="predicted"/>
<evidence type="ECO:0000313" key="4">
    <source>
        <dbReference type="EMBL" id="CAD9255852.1"/>
    </source>
</evidence>
<dbReference type="InterPro" id="IPR013725">
    <property type="entry name" value="DNA_replication_fac_RFC1_C"/>
</dbReference>
<keyword evidence="1" id="KW-0235">DNA replication</keyword>
<feature type="compositionally biased region" description="Basic residues" evidence="2">
    <location>
        <begin position="117"/>
        <end position="134"/>
    </location>
</feature>
<dbReference type="Pfam" id="PF08519">
    <property type="entry name" value="RFC1"/>
    <property type="match status" value="1"/>
</dbReference>
<dbReference type="GO" id="GO:0006260">
    <property type="term" value="P:DNA replication"/>
    <property type="evidence" value="ECO:0007669"/>
    <property type="project" value="UniProtKB-KW"/>
</dbReference>
<protein>
    <recommendedName>
        <fullName evidence="3">DNA replication factor RFC1 C-terminal domain-containing protein</fullName>
    </recommendedName>
</protein>
<evidence type="ECO:0000259" key="3">
    <source>
        <dbReference type="Pfam" id="PF08519"/>
    </source>
</evidence>
<gene>
    <name evidence="4" type="ORF">PPAR1163_LOCUS14222</name>
</gene>
<evidence type="ECO:0000256" key="2">
    <source>
        <dbReference type="SAM" id="MobiDB-lite"/>
    </source>
</evidence>
<organism evidence="4">
    <name type="scientific">Phaeomonas parva</name>
    <dbReference type="NCBI Taxonomy" id="124430"/>
    <lineage>
        <taxon>Eukaryota</taxon>
        <taxon>Sar</taxon>
        <taxon>Stramenopiles</taxon>
        <taxon>Ochrophyta</taxon>
        <taxon>Pinguiophyceae</taxon>
        <taxon>Pinguiochrysidales</taxon>
        <taxon>Pinguiochrysidaceae</taxon>
        <taxon>Phaeomonas</taxon>
    </lineage>
</organism>
<feature type="domain" description="DNA replication factor RFC1 C-terminal" evidence="3">
    <location>
        <begin position="1"/>
        <end position="44"/>
    </location>
</feature>
<dbReference type="AlphaFoldDB" id="A0A7S1U3I1"/>
<evidence type="ECO:0000256" key="1">
    <source>
        <dbReference type="ARBA" id="ARBA00022705"/>
    </source>
</evidence>
<accession>A0A7S1U3I1</accession>
<name>A0A7S1U3I1_9STRA</name>
<sequence>MTRNDLFETLKDLQWSTKTRGPGGDPFDRIDSKAKAAFTRAYNQASHRGQALGGLREVGGKGKGKKRKAGAVEDDEPAEELDGETVDDDEEEEEEDLSAFAKKKGRGGKAKGGAKGGAKKAAAKKKAPAKRKRN</sequence>
<dbReference type="EMBL" id="HBGJ01021997">
    <property type="protein sequence ID" value="CAD9255852.1"/>
    <property type="molecule type" value="Transcribed_RNA"/>
</dbReference>
<reference evidence="4" key="1">
    <citation type="submission" date="2021-01" db="EMBL/GenBank/DDBJ databases">
        <authorList>
            <person name="Corre E."/>
            <person name="Pelletier E."/>
            <person name="Niang G."/>
            <person name="Scheremetjew M."/>
            <person name="Finn R."/>
            <person name="Kale V."/>
            <person name="Holt S."/>
            <person name="Cochrane G."/>
            <person name="Meng A."/>
            <person name="Brown T."/>
            <person name="Cohen L."/>
        </authorList>
    </citation>
    <scope>NUCLEOTIDE SEQUENCE</scope>
    <source>
        <strain evidence="4">CCMP2877</strain>
    </source>
</reference>
<dbReference type="GO" id="GO:0005663">
    <property type="term" value="C:DNA replication factor C complex"/>
    <property type="evidence" value="ECO:0007669"/>
    <property type="project" value="InterPro"/>
</dbReference>
<dbReference type="GO" id="GO:0003689">
    <property type="term" value="F:DNA clamp loader activity"/>
    <property type="evidence" value="ECO:0007669"/>
    <property type="project" value="InterPro"/>
</dbReference>
<feature type="region of interest" description="Disordered" evidence="2">
    <location>
        <begin position="42"/>
        <end position="134"/>
    </location>
</feature>